<sequence>MEWLIVRMRYAMTLAGFKKSKWQAVAFILGALLALAVIVITAAGSVMAGRQLRQPLLSPVASMVTVSTFTGIGFWWLVMTLFISGQGGSLDIRKFARYGIPDGKVTRGILLSGMMGIPFITTLICMVLTSFLWSSAGIGVMAGAAAGGILSAVTVIMVSRALAQLADTIVTTKKGRMILNGIEVAVIIALCYVPSFGGSFISMQLSGKTPEDIMQIFSSIPAPISILGWLPFGAGAMIPNDIAAGNVALCVLRILIMAAVIAVCYWVYRFCLKYQAITPPTAGVSHARGLGAFNHTADSPSGAVVGRLITSWMRDARYLSQLMSVMFIIVAYSVMSIATGPKANLTSLFTAPVVGFVFGTVEFNNLAYDGRAFSLFVTSGVPGRNERIARLSISSVIGATLMFLSFAITLMINPLKRFTFINPVSAYTVLFGISVCLLLTGLGMSAVLSTYIIAPVPSADQPFKSPQGRGGLRALVPLIFILVELIPCILPGVLGFFALRDGNLLFALASGILALAIGGGIFMLGIALGGRSIDRRSPEILVSLENVAAAAGS</sequence>
<dbReference type="EMBL" id="AGZS01000003">
    <property type="protein sequence ID" value="EJD64808.1"/>
    <property type="molecule type" value="Genomic_DNA"/>
</dbReference>
<dbReference type="STRING" id="857290.HMPREF9156_00683"/>
<protein>
    <submittedName>
        <fullName evidence="2">Uncharacterized protein</fullName>
    </submittedName>
</protein>
<feature type="transmembrane region" description="Helical" evidence="1">
    <location>
        <begin position="64"/>
        <end position="84"/>
    </location>
</feature>
<evidence type="ECO:0000313" key="3">
    <source>
        <dbReference type="Proteomes" id="UP000006415"/>
    </source>
</evidence>
<feature type="transmembrane region" description="Helical" evidence="1">
    <location>
        <begin position="244"/>
        <end position="268"/>
    </location>
</feature>
<feature type="transmembrane region" description="Helical" evidence="1">
    <location>
        <begin position="178"/>
        <end position="201"/>
    </location>
</feature>
<feature type="transmembrane region" description="Helical" evidence="1">
    <location>
        <begin position="345"/>
        <end position="368"/>
    </location>
</feature>
<proteinExistence type="predicted"/>
<feature type="transmembrane region" description="Helical" evidence="1">
    <location>
        <begin position="388"/>
        <end position="412"/>
    </location>
</feature>
<feature type="transmembrane region" description="Helical" evidence="1">
    <location>
        <begin position="474"/>
        <end position="497"/>
    </location>
</feature>
<evidence type="ECO:0000313" key="2">
    <source>
        <dbReference type="EMBL" id="EJD64808.1"/>
    </source>
</evidence>
<gene>
    <name evidence="2" type="ORF">HMPREF9156_00683</name>
</gene>
<dbReference type="HOGENOM" id="CLU_025319_1_0_11"/>
<evidence type="ECO:0000256" key="1">
    <source>
        <dbReference type="SAM" id="Phobius"/>
    </source>
</evidence>
<keyword evidence="1" id="KW-1133">Transmembrane helix</keyword>
<feature type="transmembrane region" description="Helical" evidence="1">
    <location>
        <begin position="504"/>
        <end position="528"/>
    </location>
</feature>
<dbReference type="eggNOG" id="ENOG502Z89R">
    <property type="taxonomic scope" value="Bacteria"/>
</dbReference>
<feature type="transmembrane region" description="Helical" evidence="1">
    <location>
        <begin position="318"/>
        <end position="338"/>
    </location>
</feature>
<dbReference type="AlphaFoldDB" id="J0DEU3"/>
<feature type="transmembrane region" description="Helical" evidence="1">
    <location>
        <begin position="105"/>
        <end position="132"/>
    </location>
</feature>
<dbReference type="RefSeq" id="WP_007147747.1">
    <property type="nucleotide sequence ID" value="NZ_AKCI01000001.1"/>
</dbReference>
<keyword evidence="1" id="KW-0812">Transmembrane</keyword>
<feature type="transmembrane region" description="Helical" evidence="1">
    <location>
        <begin position="138"/>
        <end position="158"/>
    </location>
</feature>
<comment type="caution">
    <text evidence="2">The sequence shown here is derived from an EMBL/GenBank/DDBJ whole genome shotgun (WGS) entry which is preliminary data.</text>
</comment>
<accession>J0DEU3</accession>
<reference evidence="2 3" key="1">
    <citation type="submission" date="2012-01" db="EMBL/GenBank/DDBJ databases">
        <title>The Genome Sequence of Scardovia wiggsiae F0424.</title>
        <authorList>
            <consortium name="The Broad Institute Genome Sequencing Platform"/>
            <person name="Earl A."/>
            <person name="Ward D."/>
            <person name="Feldgarden M."/>
            <person name="Gevers D."/>
            <person name="Izard J."/>
            <person name="Ganesan A."/>
            <person name="Baranova O.V."/>
            <person name="Blanton J.M."/>
            <person name="Tanner A.C."/>
            <person name="Mathney J."/>
            <person name="Dewhirst F.E."/>
            <person name="Young S.K."/>
            <person name="Zeng Q."/>
            <person name="Gargeya S."/>
            <person name="Fitzgerald M."/>
            <person name="Haas B."/>
            <person name="Abouelleil A."/>
            <person name="Alvarado L."/>
            <person name="Arachchi H.M."/>
            <person name="Berlin A."/>
            <person name="Chapman S.B."/>
            <person name="Gearin G."/>
            <person name="Goldberg J."/>
            <person name="Griggs A."/>
            <person name="Gujja S."/>
            <person name="Hansen M."/>
            <person name="Heiman D."/>
            <person name="Howarth C."/>
            <person name="Larimer J."/>
            <person name="Lui A."/>
            <person name="MacDonald P.J.P."/>
            <person name="McCowen C."/>
            <person name="Montmayeur A."/>
            <person name="Murphy C."/>
            <person name="Neiman D."/>
            <person name="Pearson M."/>
            <person name="Priest M."/>
            <person name="Roberts A."/>
            <person name="Saif S."/>
            <person name="Shea T."/>
            <person name="Sisk P."/>
            <person name="Stolte C."/>
            <person name="Sykes S."/>
            <person name="Wortman J."/>
            <person name="Nusbaum C."/>
            <person name="Birren B."/>
        </authorList>
    </citation>
    <scope>NUCLEOTIDE SEQUENCE [LARGE SCALE GENOMIC DNA]</scope>
    <source>
        <strain evidence="2 3">F0424</strain>
    </source>
</reference>
<organism evidence="2 3">
    <name type="scientific">Scardovia wiggsiae F0424</name>
    <dbReference type="NCBI Taxonomy" id="857290"/>
    <lineage>
        <taxon>Bacteria</taxon>
        <taxon>Bacillati</taxon>
        <taxon>Actinomycetota</taxon>
        <taxon>Actinomycetes</taxon>
        <taxon>Bifidobacteriales</taxon>
        <taxon>Bifidobacteriaceae</taxon>
        <taxon>Scardovia</taxon>
    </lineage>
</organism>
<name>J0DEU3_9BIFI</name>
<dbReference type="OrthoDB" id="3261041at2"/>
<dbReference type="Proteomes" id="UP000006415">
    <property type="component" value="Unassembled WGS sequence"/>
</dbReference>
<keyword evidence="1" id="KW-0472">Membrane</keyword>
<keyword evidence="3" id="KW-1185">Reference proteome</keyword>
<feature type="transmembrane region" description="Helical" evidence="1">
    <location>
        <begin position="424"/>
        <end position="454"/>
    </location>
</feature>